<reference evidence="1 2" key="2">
    <citation type="journal article" date="2011" name="J. Antibiot.">
        <title>Furaquinocins I and J: novel polyketide isoprenoid hybrid compounds from Streptomyces reveromyceticus SN-593.</title>
        <authorList>
            <person name="Panthee S."/>
            <person name="Takahashi S."/>
            <person name="Takagi H."/>
            <person name="Nogawa T."/>
            <person name="Oowada E."/>
            <person name="Uramoto M."/>
            <person name="Osada H."/>
        </authorList>
    </citation>
    <scope>NUCLEOTIDE SEQUENCE [LARGE SCALE GENOMIC DNA]</scope>
    <source>
        <strain evidence="1 2">SN-593</strain>
    </source>
</reference>
<dbReference type="EMBL" id="AP018365">
    <property type="protein sequence ID" value="BBB01039.1"/>
    <property type="molecule type" value="Genomic_DNA"/>
</dbReference>
<evidence type="ECO:0000313" key="2">
    <source>
        <dbReference type="Proteomes" id="UP000595703"/>
    </source>
</evidence>
<reference evidence="1 2" key="1">
    <citation type="journal article" date="2010" name="J. Bacteriol.">
        <title>Biochemical characterization of a novel indole prenyltransferase from Streptomyces sp. SN-593.</title>
        <authorList>
            <person name="Takahashi S."/>
            <person name="Takagi H."/>
            <person name="Toyoda A."/>
            <person name="Uramoto M."/>
            <person name="Nogawa T."/>
            <person name="Ueki M."/>
            <person name="Sakaki Y."/>
            <person name="Osada H."/>
        </authorList>
    </citation>
    <scope>NUCLEOTIDE SEQUENCE [LARGE SCALE GENOMIC DNA]</scope>
    <source>
        <strain evidence="1 2">SN-593</strain>
    </source>
</reference>
<organism evidence="1 2">
    <name type="scientific">Actinacidiphila reveromycinica</name>
    <dbReference type="NCBI Taxonomy" id="659352"/>
    <lineage>
        <taxon>Bacteria</taxon>
        <taxon>Bacillati</taxon>
        <taxon>Actinomycetota</taxon>
        <taxon>Actinomycetes</taxon>
        <taxon>Kitasatosporales</taxon>
        <taxon>Streptomycetaceae</taxon>
        <taxon>Actinacidiphila</taxon>
    </lineage>
</organism>
<sequence>MNNQRTMSLAKLLREFAPVEQLQTPGHSWDTEAAWLKTNHPRRLARVRRSIERLGIEDPIQLCYGHPDCGTERHVVDGHHRIVIARDLGIKRLPVGDAWAPGADWFMGASDQLGDDPEEATP</sequence>
<dbReference type="SUPFAM" id="SSF110849">
    <property type="entry name" value="ParB/Sulfiredoxin"/>
    <property type="match status" value="1"/>
</dbReference>
<dbReference type="AlphaFoldDB" id="A0A7U3VRR2"/>
<name>A0A7U3VRR2_9ACTN</name>
<protein>
    <recommendedName>
        <fullName evidence="3">ParB/Sulfiredoxin domain-containing protein</fullName>
    </recommendedName>
</protein>
<dbReference type="RefSeq" id="WP_202236989.1">
    <property type="nucleotide sequence ID" value="NZ_AP018365.1"/>
</dbReference>
<dbReference type="Gene3D" id="3.90.1530.10">
    <property type="entry name" value="Conserved hypothetical protein from pyrococcus furiosus pfu- 392566-001, ParB domain"/>
    <property type="match status" value="1"/>
</dbReference>
<reference evidence="1 2" key="4">
    <citation type="journal article" date="2020" name="Sci. Rep.">
        <title>beta-carboline chemical signals induce reveromycin production through a LuxR family regulator in Streptomyces sp. SN-593.</title>
        <authorList>
            <person name="Panthee S."/>
            <person name="Kito N."/>
            <person name="Hayashi T."/>
            <person name="Shimizu T."/>
            <person name="Ishikawa J."/>
            <person name="Hamamoto H."/>
            <person name="Osada H."/>
            <person name="Takahashi S."/>
        </authorList>
    </citation>
    <scope>NUCLEOTIDE SEQUENCE [LARGE SCALE GENOMIC DNA]</scope>
    <source>
        <strain evidence="1 2">SN-593</strain>
    </source>
</reference>
<evidence type="ECO:0008006" key="3">
    <source>
        <dbReference type="Google" id="ProtNLM"/>
    </source>
</evidence>
<dbReference type="InterPro" id="IPR036086">
    <property type="entry name" value="ParB/Sulfiredoxin_sf"/>
</dbReference>
<evidence type="ECO:0000313" key="1">
    <source>
        <dbReference type="EMBL" id="BBB01039.1"/>
    </source>
</evidence>
<dbReference type="Proteomes" id="UP000595703">
    <property type="component" value="Chromosome"/>
</dbReference>
<proteinExistence type="predicted"/>
<accession>A0A7U3VRR2</accession>
<gene>
    <name evidence="1" type="ORF">RVR_8271</name>
</gene>
<reference evidence="1 2" key="3">
    <citation type="journal article" date="2011" name="Nat. Chem. Biol.">
        <title>Reveromycin A biosynthesis uses RevG and RevJ for stereospecific spiroacetal formation.</title>
        <authorList>
            <person name="Takahashi S."/>
            <person name="Toyoda A."/>
            <person name="Sekiyama Y."/>
            <person name="Takagi H."/>
            <person name="Nogawa T."/>
            <person name="Uramoto M."/>
            <person name="Suzuki R."/>
            <person name="Koshino H."/>
            <person name="Kumano T."/>
            <person name="Panthee S."/>
            <person name="Dairi T."/>
            <person name="Ishikawa J."/>
            <person name="Ikeda H."/>
            <person name="Sakaki Y."/>
            <person name="Osada H."/>
        </authorList>
    </citation>
    <scope>NUCLEOTIDE SEQUENCE [LARGE SCALE GENOMIC DNA]</scope>
    <source>
        <strain evidence="1 2">SN-593</strain>
    </source>
</reference>
<dbReference type="KEGG" id="arev:RVR_8271"/>
<keyword evidence="2" id="KW-1185">Reference proteome</keyword>